<dbReference type="Proteomes" id="UP000769528">
    <property type="component" value="Unassembled WGS sequence"/>
</dbReference>
<dbReference type="EMBL" id="JAEUBF010000905">
    <property type="protein sequence ID" value="KAH3674231.1"/>
    <property type="molecule type" value="Genomic_DNA"/>
</dbReference>
<comment type="similarity">
    <text evidence="4">Belongs to the metallo-beta-lactamase superfamily. RNA-metabolizing metallo-beta-lactamase-like family. CPSF2/YSH1 subfamily.</text>
</comment>
<evidence type="ECO:0000256" key="1">
    <source>
        <dbReference type="ARBA" id="ARBA00004123"/>
    </source>
</evidence>
<organism evidence="7 8">
    <name type="scientific">Wickerhamomyces mucosus</name>
    <dbReference type="NCBI Taxonomy" id="1378264"/>
    <lineage>
        <taxon>Eukaryota</taxon>
        <taxon>Fungi</taxon>
        <taxon>Dikarya</taxon>
        <taxon>Ascomycota</taxon>
        <taxon>Saccharomycotina</taxon>
        <taxon>Saccharomycetes</taxon>
        <taxon>Phaffomycetales</taxon>
        <taxon>Wickerhamomycetaceae</taxon>
        <taxon>Wickerhamomyces</taxon>
    </lineage>
</organism>
<keyword evidence="2 4" id="KW-0507">mRNA processing</keyword>
<dbReference type="AlphaFoldDB" id="A0A9P8PLH2"/>
<dbReference type="InterPro" id="IPR025069">
    <property type="entry name" value="Cpsf2_C"/>
</dbReference>
<dbReference type="SMART" id="SM01027">
    <property type="entry name" value="Beta-Casp"/>
    <property type="match status" value="1"/>
</dbReference>
<dbReference type="Pfam" id="PF10996">
    <property type="entry name" value="Beta-Casp"/>
    <property type="match status" value="1"/>
</dbReference>
<dbReference type="Gene3D" id="3.60.15.10">
    <property type="entry name" value="Ribonuclease Z/Hydroxyacylglutathione hydrolase-like"/>
    <property type="match status" value="1"/>
</dbReference>
<evidence type="ECO:0000256" key="3">
    <source>
        <dbReference type="ARBA" id="ARBA00023242"/>
    </source>
</evidence>
<reference evidence="7" key="1">
    <citation type="journal article" date="2021" name="Open Biol.">
        <title>Shared evolutionary footprints suggest mitochondrial oxidative damage underlies multiple complex I losses in fungi.</title>
        <authorList>
            <person name="Schikora-Tamarit M.A."/>
            <person name="Marcet-Houben M."/>
            <person name="Nosek J."/>
            <person name="Gabaldon T."/>
        </authorList>
    </citation>
    <scope>NUCLEOTIDE SEQUENCE</scope>
    <source>
        <strain evidence="7">CBS6341</strain>
    </source>
</reference>
<sequence>MGFRYIPISPKGAVSRASILEFDGVRILADPGWDGFSDLSYLDPIINTIDIILLSHPTNDFIGAYAYLAFKDLQIPIYATLPTTNLGRVSTIDLYRSVGLIGPLTNTYYELTDVEEVFDKIITVKHSQTIDLRGKYDGLTITALNSGHTLGGTIWVLNKNSEKITYAPEFNQAKDSFLNGADLNNNAYQRSSVVITSSKLGSSLSHKKRVERFFELVDATLGRGGTVLLPTSIGGRMLELIHLIDDHLQSAPIPVLLVSHAKARSLTYAGSMLEWMAPTVIKDWESKGQVPFDASRVQVIEPNELLGLPGSKVVFASGSGFEDGSLAQDAFRTLCQDEKTTVILTERSGENTIGNELYKYWKSKATSTTITNNSNDGIPIGVEKELNVKLINEHYLTDELLKDYEIKVKERRSLREQNKKQKKSDQEIQFENESESESEDEDLLDNSKKTEEIQIDLDVRNLKGRSKMFPFIQTRLKKSDDYGIIINPADFIREEEKDIIKTKKKIQTKVQLGEKKKWNEGKKQDDVSDIDSLFKPRTRSIQTISINAKFVLSYLDLEGLADLRSVIGSISAMKPRNVIITGDFSDHENIDKVINGLKKINKFEVLRANENEEVESNNSIQSFDILLDEELSSQLKWQKIANGYTIAHIIGGVKTKKELKELKEIKSEAKIEEDVKMEDDSNELDVKHGDDLVLVPLEQNSSYLSNIRAAPLAIGDVKLPELRRILQEDHKVEFKGDGTLVIDDIVAVRKVSDGDVIIDGLPSALYYEVRDVVRSMLAYV</sequence>
<evidence type="ECO:0000256" key="4">
    <source>
        <dbReference type="RuleBase" id="RU365006"/>
    </source>
</evidence>
<dbReference type="GO" id="GO:0005847">
    <property type="term" value="C:mRNA cleavage and polyadenylation specificity factor complex"/>
    <property type="evidence" value="ECO:0007669"/>
    <property type="project" value="InterPro"/>
</dbReference>
<comment type="caution">
    <text evidence="7">The sequence shown here is derived from an EMBL/GenBank/DDBJ whole genome shotgun (WGS) entry which is preliminary data.</text>
</comment>
<evidence type="ECO:0000313" key="7">
    <source>
        <dbReference type="EMBL" id="KAH3674231.1"/>
    </source>
</evidence>
<feature type="compositionally biased region" description="Acidic residues" evidence="5">
    <location>
        <begin position="428"/>
        <end position="444"/>
    </location>
</feature>
<dbReference type="OrthoDB" id="64353at2759"/>
<dbReference type="GO" id="GO:0003723">
    <property type="term" value="F:RNA binding"/>
    <property type="evidence" value="ECO:0007669"/>
    <property type="project" value="UniProtKB-KW"/>
</dbReference>
<evidence type="ECO:0000313" key="8">
    <source>
        <dbReference type="Proteomes" id="UP000769528"/>
    </source>
</evidence>
<dbReference type="PANTHER" id="PTHR45922:SF1">
    <property type="entry name" value="CLEAVAGE AND POLYADENYLATION SPECIFICITY FACTOR SUBUNIT 2"/>
    <property type="match status" value="1"/>
</dbReference>
<dbReference type="Pfam" id="PF16661">
    <property type="entry name" value="Lactamase_B_6"/>
    <property type="match status" value="1"/>
</dbReference>
<evidence type="ECO:0000256" key="5">
    <source>
        <dbReference type="SAM" id="MobiDB-lite"/>
    </source>
</evidence>
<dbReference type="Pfam" id="PF13299">
    <property type="entry name" value="CPSF100_C"/>
    <property type="match status" value="1"/>
</dbReference>
<reference evidence="7" key="2">
    <citation type="submission" date="2021-01" db="EMBL/GenBank/DDBJ databases">
        <authorList>
            <person name="Schikora-Tamarit M.A."/>
        </authorList>
    </citation>
    <scope>NUCLEOTIDE SEQUENCE</scope>
    <source>
        <strain evidence="7">CBS6341</strain>
    </source>
</reference>
<name>A0A9P8PLH2_9ASCO</name>
<dbReference type="InterPro" id="IPR036866">
    <property type="entry name" value="RibonucZ/Hydroxyglut_hydro"/>
</dbReference>
<comment type="subcellular location">
    <subcellularLocation>
        <location evidence="1 4">Nucleus</location>
    </subcellularLocation>
</comment>
<evidence type="ECO:0000259" key="6">
    <source>
        <dbReference type="SMART" id="SM01027"/>
    </source>
</evidence>
<dbReference type="SUPFAM" id="SSF56281">
    <property type="entry name" value="Metallo-hydrolase/oxidoreductase"/>
    <property type="match status" value="1"/>
</dbReference>
<keyword evidence="8" id="KW-1185">Reference proteome</keyword>
<evidence type="ECO:0000256" key="2">
    <source>
        <dbReference type="ARBA" id="ARBA00022664"/>
    </source>
</evidence>
<feature type="domain" description="Beta-Casp" evidence="6">
    <location>
        <begin position="237"/>
        <end position="357"/>
    </location>
</feature>
<feature type="region of interest" description="Disordered" evidence="5">
    <location>
        <begin position="413"/>
        <end position="447"/>
    </location>
</feature>
<dbReference type="CDD" id="cd16293">
    <property type="entry name" value="CPSF2-like_MBL-fold"/>
    <property type="match status" value="1"/>
</dbReference>
<dbReference type="PANTHER" id="PTHR45922">
    <property type="entry name" value="CLEAVAGE AND POLYADENYLATION SPECIFICITY FACTOR SUBUNIT 2"/>
    <property type="match status" value="1"/>
</dbReference>
<proteinExistence type="inferred from homology"/>
<feature type="compositionally biased region" description="Basic and acidic residues" evidence="5">
    <location>
        <begin position="413"/>
        <end position="426"/>
    </location>
</feature>
<dbReference type="InterPro" id="IPR022712">
    <property type="entry name" value="Beta_Casp"/>
</dbReference>
<keyword evidence="4" id="KW-0694">RNA-binding</keyword>
<gene>
    <name evidence="7" type="ORF">WICMUC_003473</name>
</gene>
<dbReference type="InterPro" id="IPR001279">
    <property type="entry name" value="Metallo-B-lactamas"/>
</dbReference>
<accession>A0A9P8PLH2</accession>
<keyword evidence="3 4" id="KW-0539">Nucleus</keyword>
<dbReference type="GO" id="GO:0006397">
    <property type="term" value="P:mRNA processing"/>
    <property type="evidence" value="ECO:0007669"/>
    <property type="project" value="UniProtKB-KW"/>
</dbReference>
<dbReference type="InterPro" id="IPR035639">
    <property type="entry name" value="CPSF2_MBL"/>
</dbReference>
<protein>
    <recommendedName>
        <fullName evidence="4">Cleavage and polyadenylation specificity factor subunit 2</fullName>
    </recommendedName>
    <alternativeName>
        <fullName evidence="4">Cleavage and polyadenylation specificity factor 100 kDa subunit</fullName>
    </alternativeName>
</protein>
<dbReference type="InterPro" id="IPR027075">
    <property type="entry name" value="CPSF2"/>
</dbReference>